<name>A0A1B2IYC6_9LACO</name>
<proteinExistence type="predicted"/>
<dbReference type="Proteomes" id="UP000093267">
    <property type="component" value="Chromosome"/>
</dbReference>
<dbReference type="PANTHER" id="PTHR43479:SF11">
    <property type="entry name" value="ACREF_ENVCD OPERON REPRESSOR-RELATED"/>
    <property type="match status" value="1"/>
</dbReference>
<dbReference type="Gene3D" id="1.10.357.10">
    <property type="entry name" value="Tetracycline Repressor, domain 2"/>
    <property type="match status" value="1"/>
</dbReference>
<organism evidence="1 2">
    <name type="scientific">Secundilactobacillus paracollinoides</name>
    <dbReference type="NCBI Taxonomy" id="240427"/>
    <lineage>
        <taxon>Bacteria</taxon>
        <taxon>Bacillati</taxon>
        <taxon>Bacillota</taxon>
        <taxon>Bacilli</taxon>
        <taxon>Lactobacillales</taxon>
        <taxon>Lactobacillaceae</taxon>
        <taxon>Secundilactobacillus</taxon>
    </lineage>
</organism>
<dbReference type="PANTHER" id="PTHR43479">
    <property type="entry name" value="ACREF/ENVCD OPERON REPRESSOR-RELATED"/>
    <property type="match status" value="1"/>
</dbReference>
<dbReference type="AlphaFoldDB" id="A0A1B2IYC6"/>
<dbReference type="OrthoDB" id="2329709at2"/>
<evidence type="ECO:0008006" key="3">
    <source>
        <dbReference type="Google" id="ProtNLM"/>
    </source>
</evidence>
<dbReference type="EMBL" id="CP014924">
    <property type="protein sequence ID" value="ANZ67029.1"/>
    <property type="molecule type" value="Genomic_DNA"/>
</dbReference>
<keyword evidence="2" id="KW-1185">Reference proteome</keyword>
<evidence type="ECO:0000313" key="2">
    <source>
        <dbReference type="Proteomes" id="UP000093267"/>
    </source>
</evidence>
<reference evidence="1 2" key="1">
    <citation type="submission" date="2016-03" db="EMBL/GenBank/DDBJ databases">
        <title>Pediococcus and Lactobacillus from brewery environment - whole genome sequencing and assembly.</title>
        <authorList>
            <person name="Behr J."/>
            <person name="Geissler A.J."/>
            <person name="Vogel R.F."/>
        </authorList>
    </citation>
    <scope>NUCLEOTIDE SEQUENCE [LARGE SCALE GENOMIC DNA]</scope>
    <source>
        <strain evidence="1 2">TMW 1.1995</strain>
    </source>
</reference>
<dbReference type="InterPro" id="IPR050624">
    <property type="entry name" value="HTH-type_Tx_Regulator"/>
</dbReference>
<dbReference type="SUPFAM" id="SSF46689">
    <property type="entry name" value="Homeodomain-like"/>
    <property type="match status" value="1"/>
</dbReference>
<evidence type="ECO:0000313" key="1">
    <source>
        <dbReference type="EMBL" id="ANZ67029.1"/>
    </source>
</evidence>
<sequence length="179" mass="20411">MTAEDHLITAFLDLLAVEDYNKISVSQLMNRVHLTRTYFYQLYSDKSELAREAFFSLIREYLLGISQAITKNGTANERAVQQGMQFISVHRDQMQLLMQVQKGDFNLLTEFQDRIKTIIVAEVSKSRQVSAPVLDYFSDLFAASTITTLNWFLTHDEVSTDEMIRLASTSLSQGVVSIL</sequence>
<dbReference type="InterPro" id="IPR009057">
    <property type="entry name" value="Homeodomain-like_sf"/>
</dbReference>
<protein>
    <recommendedName>
        <fullName evidence="3">HTH tetR-type domain-containing protein</fullName>
    </recommendedName>
</protein>
<gene>
    <name evidence="1" type="ORF">AYR63_07725</name>
</gene>
<accession>A0A1B2IYC6</accession>
<dbReference type="RefSeq" id="WP_065902307.1">
    <property type="nucleotide sequence ID" value="NZ_CP014912.1"/>
</dbReference>